<feature type="region of interest" description="Disordered" evidence="1">
    <location>
        <begin position="1"/>
        <end position="21"/>
    </location>
</feature>
<evidence type="ECO:0000313" key="3">
    <source>
        <dbReference type="Proteomes" id="UP001152607"/>
    </source>
</evidence>
<dbReference type="EMBL" id="CAOQHR010000003">
    <property type="protein sequence ID" value="CAI6332773.1"/>
    <property type="molecule type" value="Genomic_DNA"/>
</dbReference>
<dbReference type="AlphaFoldDB" id="A0A9W4UED7"/>
<evidence type="ECO:0000256" key="1">
    <source>
        <dbReference type="SAM" id="MobiDB-lite"/>
    </source>
</evidence>
<name>A0A9W4UED7_9PLEO</name>
<sequence length="54" mass="6016">MTGFPSATAIERSLSGSKWGSSCDPKVQTVFTDFRRLCEEWWQCILDLGACGSR</sequence>
<accession>A0A9W4UED7</accession>
<dbReference type="Proteomes" id="UP001152607">
    <property type="component" value="Unassembled WGS sequence"/>
</dbReference>
<gene>
    <name evidence="2" type="ORF">PDIGIT_LOCUS5803</name>
</gene>
<reference evidence="2" key="1">
    <citation type="submission" date="2023-01" db="EMBL/GenBank/DDBJ databases">
        <authorList>
            <person name="Van Ghelder C."/>
            <person name="Rancurel C."/>
        </authorList>
    </citation>
    <scope>NUCLEOTIDE SEQUENCE</scope>
    <source>
        <strain evidence="2">CNCM I-4278</strain>
    </source>
</reference>
<organism evidence="2 3">
    <name type="scientific">Periconia digitata</name>
    <dbReference type="NCBI Taxonomy" id="1303443"/>
    <lineage>
        <taxon>Eukaryota</taxon>
        <taxon>Fungi</taxon>
        <taxon>Dikarya</taxon>
        <taxon>Ascomycota</taxon>
        <taxon>Pezizomycotina</taxon>
        <taxon>Dothideomycetes</taxon>
        <taxon>Pleosporomycetidae</taxon>
        <taxon>Pleosporales</taxon>
        <taxon>Massarineae</taxon>
        <taxon>Periconiaceae</taxon>
        <taxon>Periconia</taxon>
    </lineage>
</organism>
<protein>
    <submittedName>
        <fullName evidence="2">Uncharacterized protein</fullName>
    </submittedName>
</protein>
<comment type="caution">
    <text evidence="2">The sequence shown here is derived from an EMBL/GenBank/DDBJ whole genome shotgun (WGS) entry which is preliminary data.</text>
</comment>
<evidence type="ECO:0000313" key="2">
    <source>
        <dbReference type="EMBL" id="CAI6332773.1"/>
    </source>
</evidence>
<proteinExistence type="predicted"/>
<keyword evidence="3" id="KW-1185">Reference proteome</keyword>